<evidence type="ECO:0000256" key="2">
    <source>
        <dbReference type="ARBA" id="ARBA00022670"/>
    </source>
</evidence>
<comment type="caution">
    <text evidence="6">The sequence shown here is derived from an EMBL/GenBank/DDBJ whole genome shotgun (WGS) entry which is preliminary data.</text>
</comment>
<feature type="region of interest" description="Disordered" evidence="4">
    <location>
        <begin position="163"/>
        <end position="184"/>
    </location>
</feature>
<name>A0A196SE54_BLAHN</name>
<feature type="domain" description="PPPDE" evidence="5">
    <location>
        <begin position="5"/>
        <end position="148"/>
    </location>
</feature>
<dbReference type="PANTHER" id="PTHR12378">
    <property type="entry name" value="DESUMOYLATING ISOPEPTIDASE"/>
    <property type="match status" value="1"/>
</dbReference>
<dbReference type="InterPro" id="IPR042266">
    <property type="entry name" value="PPPDE_sf"/>
</dbReference>
<evidence type="ECO:0000256" key="4">
    <source>
        <dbReference type="SAM" id="MobiDB-lite"/>
    </source>
</evidence>
<evidence type="ECO:0000256" key="1">
    <source>
        <dbReference type="ARBA" id="ARBA00008140"/>
    </source>
</evidence>
<reference evidence="6 7" key="1">
    <citation type="submission" date="2016-05" db="EMBL/GenBank/DDBJ databases">
        <title>Nuclear genome of Blastocystis sp. subtype 1 NandII.</title>
        <authorList>
            <person name="Gentekaki E."/>
            <person name="Curtis B."/>
            <person name="Stairs C."/>
            <person name="Eme L."/>
            <person name="Herman E."/>
            <person name="Klimes V."/>
            <person name="Arias M.C."/>
            <person name="Elias M."/>
            <person name="Hilliou F."/>
            <person name="Klute M."/>
            <person name="Malik S.-B."/>
            <person name="Pightling A."/>
            <person name="Rachubinski R."/>
            <person name="Salas D."/>
            <person name="Schlacht A."/>
            <person name="Suga H."/>
            <person name="Archibald J."/>
            <person name="Ball S.G."/>
            <person name="Clark G."/>
            <person name="Dacks J."/>
            <person name="Van Der Giezen M."/>
            <person name="Tsaousis A."/>
            <person name="Roger A."/>
        </authorList>
    </citation>
    <scope>NUCLEOTIDE SEQUENCE [LARGE SCALE GENOMIC DNA]</scope>
    <source>
        <strain evidence="7">ATCC 50177 / NandII</strain>
    </source>
</reference>
<accession>A0A196SE54</accession>
<comment type="similarity">
    <text evidence="1">Belongs to the DeSI family.</text>
</comment>
<dbReference type="GO" id="GO:0006508">
    <property type="term" value="P:proteolysis"/>
    <property type="evidence" value="ECO:0007669"/>
    <property type="project" value="UniProtKB-KW"/>
</dbReference>
<dbReference type="Gene3D" id="3.90.1720.30">
    <property type="entry name" value="PPPDE domains"/>
    <property type="match status" value="1"/>
</dbReference>
<dbReference type="SUPFAM" id="SSF48371">
    <property type="entry name" value="ARM repeat"/>
    <property type="match status" value="1"/>
</dbReference>
<keyword evidence="2" id="KW-0645">Protease</keyword>
<evidence type="ECO:0000313" key="7">
    <source>
        <dbReference type="Proteomes" id="UP000078348"/>
    </source>
</evidence>
<sequence>MSSEQIVQLAVYDLSRGMAKQYLSGLLGISVEAIYHTGVRVYGYEYFYSDGIQKMRPDEVEIRFGIQPIEVTPMGETEVPEEFANMFIEENRPRYTSESYDLLNHNCNNFSNEFVEFLTGNSIPEKIVNLPQTLINTPQGKAIAPFLEQMGITKAIPLSTSSAQSLPVSSQPTSFSPQPTPEEKTDVVVDTNSLSSWKHFKQELAITSLRQRSVGNPDLIPLVKAACLLHSRTLSNTPSFHTADRCCAFLESHAMTKGEGPLLFDLLTVLIPSLPLLCAHLHDFGSHSVQLVTRLLALFVRVARSSDCDDCLRQQSLIALGAMCCPETQAMLWENKELVALVQETSEMRSDDLLARFAKFCFLGNCCKVVSVSEEGKDASEEAMTILNALASTLFEEDNKDVLDLRLSGLYLLAKRGGALERITLQSCGVDEGSQLKIHDCDAKWKALVKLCSV</sequence>
<dbReference type="PANTHER" id="PTHR12378:SF7">
    <property type="entry name" value="DESUMOYLATING ISOPEPTIDASE 1"/>
    <property type="match status" value="1"/>
</dbReference>
<dbReference type="GO" id="GO:0008233">
    <property type="term" value="F:peptidase activity"/>
    <property type="evidence" value="ECO:0007669"/>
    <property type="project" value="UniProtKB-KW"/>
</dbReference>
<keyword evidence="3" id="KW-0378">Hydrolase</keyword>
<dbReference type="SMART" id="SM01179">
    <property type="entry name" value="DUF862"/>
    <property type="match status" value="1"/>
</dbReference>
<dbReference type="GO" id="GO:0070646">
    <property type="term" value="P:protein modification by small protein removal"/>
    <property type="evidence" value="ECO:0007669"/>
    <property type="project" value="TreeGrafter"/>
</dbReference>
<evidence type="ECO:0000259" key="5">
    <source>
        <dbReference type="PROSITE" id="PS51858"/>
    </source>
</evidence>
<protein>
    <submittedName>
        <fullName evidence="6">Peptidase</fullName>
    </submittedName>
</protein>
<dbReference type="AlphaFoldDB" id="A0A196SE54"/>
<dbReference type="InterPro" id="IPR016024">
    <property type="entry name" value="ARM-type_fold"/>
</dbReference>
<dbReference type="InterPro" id="IPR008580">
    <property type="entry name" value="PPPDE_dom"/>
</dbReference>
<dbReference type="EMBL" id="LXWW01000149">
    <property type="protein sequence ID" value="OAO15340.1"/>
    <property type="molecule type" value="Genomic_DNA"/>
</dbReference>
<dbReference type="Proteomes" id="UP000078348">
    <property type="component" value="Unassembled WGS sequence"/>
</dbReference>
<gene>
    <name evidence="6" type="ORF">AV274_2928</name>
</gene>
<organism evidence="6 7">
    <name type="scientific">Blastocystis sp. subtype 1 (strain ATCC 50177 / NandII)</name>
    <dbReference type="NCBI Taxonomy" id="478820"/>
    <lineage>
        <taxon>Eukaryota</taxon>
        <taxon>Sar</taxon>
        <taxon>Stramenopiles</taxon>
        <taxon>Bigyra</taxon>
        <taxon>Opalozoa</taxon>
        <taxon>Opalinata</taxon>
        <taxon>Blastocystidae</taxon>
        <taxon>Blastocystis</taxon>
    </lineage>
</organism>
<dbReference type="PROSITE" id="PS51858">
    <property type="entry name" value="PPPDE"/>
    <property type="match status" value="1"/>
</dbReference>
<dbReference type="Pfam" id="PF05903">
    <property type="entry name" value="Peptidase_C97"/>
    <property type="match status" value="1"/>
</dbReference>
<evidence type="ECO:0000313" key="6">
    <source>
        <dbReference type="EMBL" id="OAO15340.1"/>
    </source>
</evidence>
<proteinExistence type="inferred from homology"/>
<dbReference type="STRING" id="478820.A0A196SE54"/>
<keyword evidence="7" id="KW-1185">Reference proteome</keyword>
<evidence type="ECO:0000256" key="3">
    <source>
        <dbReference type="ARBA" id="ARBA00022801"/>
    </source>
</evidence>
<dbReference type="OrthoDB" id="21221at2759"/>